<keyword evidence="2" id="KW-1133">Transmembrane helix</keyword>
<comment type="caution">
    <text evidence="3">The sequence shown here is derived from an EMBL/GenBank/DDBJ whole genome shotgun (WGS) entry which is preliminary data.</text>
</comment>
<organism evidence="3 4">
    <name type="scientific">Pleurodeles waltl</name>
    <name type="common">Iberian ribbed newt</name>
    <dbReference type="NCBI Taxonomy" id="8319"/>
    <lineage>
        <taxon>Eukaryota</taxon>
        <taxon>Metazoa</taxon>
        <taxon>Chordata</taxon>
        <taxon>Craniata</taxon>
        <taxon>Vertebrata</taxon>
        <taxon>Euteleostomi</taxon>
        <taxon>Amphibia</taxon>
        <taxon>Batrachia</taxon>
        <taxon>Caudata</taxon>
        <taxon>Salamandroidea</taxon>
        <taxon>Salamandridae</taxon>
        <taxon>Pleurodelinae</taxon>
        <taxon>Pleurodeles</taxon>
    </lineage>
</organism>
<accession>A0AAV7T2N7</accession>
<sequence>MNWGSSHVPSRSFRLGRSGLWHDRSGAARSGGPRGERGKQKRIDMVGCGDILLLDILARLLLFFLPGPRRKRGKQKRIDMVSGEEV</sequence>
<feature type="transmembrane region" description="Helical" evidence="2">
    <location>
        <begin position="51"/>
        <end position="67"/>
    </location>
</feature>
<keyword evidence="4" id="KW-1185">Reference proteome</keyword>
<protein>
    <submittedName>
        <fullName evidence="3">Uncharacterized protein</fullName>
    </submittedName>
</protein>
<dbReference type="EMBL" id="JANPWB010000007">
    <property type="protein sequence ID" value="KAJ1170845.1"/>
    <property type="molecule type" value="Genomic_DNA"/>
</dbReference>
<evidence type="ECO:0000256" key="1">
    <source>
        <dbReference type="SAM" id="MobiDB-lite"/>
    </source>
</evidence>
<dbReference type="AlphaFoldDB" id="A0AAV7T2N7"/>
<evidence type="ECO:0000256" key="2">
    <source>
        <dbReference type="SAM" id="Phobius"/>
    </source>
</evidence>
<gene>
    <name evidence="3" type="ORF">NDU88_002716</name>
</gene>
<dbReference type="Proteomes" id="UP001066276">
    <property type="component" value="Chromosome 4_1"/>
</dbReference>
<evidence type="ECO:0000313" key="3">
    <source>
        <dbReference type="EMBL" id="KAJ1170845.1"/>
    </source>
</evidence>
<proteinExistence type="predicted"/>
<evidence type="ECO:0000313" key="4">
    <source>
        <dbReference type="Proteomes" id="UP001066276"/>
    </source>
</evidence>
<reference evidence="3" key="1">
    <citation type="journal article" date="2022" name="bioRxiv">
        <title>Sequencing and chromosome-scale assembly of the giantPleurodeles waltlgenome.</title>
        <authorList>
            <person name="Brown T."/>
            <person name="Elewa A."/>
            <person name="Iarovenko S."/>
            <person name="Subramanian E."/>
            <person name="Araus A.J."/>
            <person name="Petzold A."/>
            <person name="Susuki M."/>
            <person name="Suzuki K.-i.T."/>
            <person name="Hayashi T."/>
            <person name="Toyoda A."/>
            <person name="Oliveira C."/>
            <person name="Osipova E."/>
            <person name="Leigh N.D."/>
            <person name="Simon A."/>
            <person name="Yun M.H."/>
        </authorList>
    </citation>
    <scope>NUCLEOTIDE SEQUENCE</scope>
    <source>
        <strain evidence="3">20211129_DDA</strain>
        <tissue evidence="3">Liver</tissue>
    </source>
</reference>
<feature type="region of interest" description="Disordered" evidence="1">
    <location>
        <begin position="1"/>
        <end position="41"/>
    </location>
</feature>
<keyword evidence="2" id="KW-0472">Membrane</keyword>
<keyword evidence="2" id="KW-0812">Transmembrane</keyword>
<name>A0AAV7T2N7_PLEWA</name>